<feature type="binding site" evidence="8">
    <location>
        <position position="152"/>
    </location>
    <ligand>
        <name>ATP</name>
        <dbReference type="ChEBI" id="CHEBI:30616"/>
    </ligand>
</feature>
<comment type="similarity">
    <text evidence="1 8 11">Belongs to the DnaA family.</text>
</comment>
<dbReference type="Gene3D" id="1.10.1750.10">
    <property type="match status" value="1"/>
</dbReference>
<dbReference type="Proteomes" id="UP000178558">
    <property type="component" value="Unassembled WGS sequence"/>
</dbReference>
<dbReference type="InterPro" id="IPR010921">
    <property type="entry name" value="Trp_repressor/repl_initiator"/>
</dbReference>
<dbReference type="SMART" id="SM00760">
    <property type="entry name" value="Bac_DnaA_C"/>
    <property type="match status" value="1"/>
</dbReference>
<evidence type="ECO:0000259" key="13">
    <source>
        <dbReference type="SMART" id="SM00760"/>
    </source>
</evidence>
<evidence type="ECO:0000256" key="11">
    <source>
        <dbReference type="RuleBase" id="RU004227"/>
    </source>
</evidence>
<evidence type="ECO:0000256" key="2">
    <source>
        <dbReference type="ARBA" id="ARBA00022490"/>
    </source>
</evidence>
<evidence type="ECO:0000259" key="12">
    <source>
        <dbReference type="SMART" id="SM00382"/>
    </source>
</evidence>
<evidence type="ECO:0000256" key="10">
    <source>
        <dbReference type="RuleBase" id="RU000577"/>
    </source>
</evidence>
<feature type="region of interest" description="Domain IV, binds dsDNA" evidence="8">
    <location>
        <begin position="320"/>
        <end position="437"/>
    </location>
</feature>
<dbReference type="CDD" id="cd06571">
    <property type="entry name" value="Bac_DnaA_C"/>
    <property type="match status" value="1"/>
</dbReference>
<dbReference type="InterPro" id="IPR001957">
    <property type="entry name" value="Chromosome_initiator_DnaA"/>
</dbReference>
<accession>A0A1F7J681</accession>
<evidence type="ECO:0000256" key="9">
    <source>
        <dbReference type="NCBIfam" id="TIGR00362"/>
    </source>
</evidence>
<evidence type="ECO:0000256" key="5">
    <source>
        <dbReference type="ARBA" id="ARBA00022840"/>
    </source>
</evidence>
<gene>
    <name evidence="8" type="primary">dnaA</name>
    <name evidence="14" type="ORF">A3B50_04875</name>
</gene>
<evidence type="ECO:0000313" key="15">
    <source>
        <dbReference type="Proteomes" id="UP000178558"/>
    </source>
</evidence>
<dbReference type="PROSITE" id="PS01008">
    <property type="entry name" value="DNAA"/>
    <property type="match status" value="1"/>
</dbReference>
<feature type="domain" description="Chromosomal replication initiator DnaA C-terminal" evidence="13">
    <location>
        <begin position="347"/>
        <end position="416"/>
    </location>
</feature>
<keyword evidence="4 8" id="KW-0547">Nucleotide-binding</keyword>
<evidence type="ECO:0000256" key="6">
    <source>
        <dbReference type="ARBA" id="ARBA00023121"/>
    </source>
</evidence>
<dbReference type="Gene3D" id="3.40.50.300">
    <property type="entry name" value="P-loop containing nucleotide triphosphate hydrolases"/>
    <property type="match status" value="1"/>
</dbReference>
<dbReference type="Pfam" id="PF08299">
    <property type="entry name" value="Bac_DnaA_C"/>
    <property type="match status" value="1"/>
</dbReference>
<reference evidence="14 15" key="1">
    <citation type="journal article" date="2016" name="Nat. Commun.">
        <title>Thousands of microbial genomes shed light on interconnected biogeochemical processes in an aquifer system.</title>
        <authorList>
            <person name="Anantharaman K."/>
            <person name="Brown C.T."/>
            <person name="Hug L.A."/>
            <person name="Sharon I."/>
            <person name="Castelle C.J."/>
            <person name="Probst A.J."/>
            <person name="Thomas B.C."/>
            <person name="Singh A."/>
            <person name="Wilkins M.J."/>
            <person name="Karaoz U."/>
            <person name="Brodie E.L."/>
            <person name="Williams K.H."/>
            <person name="Hubbard S.S."/>
            <person name="Banfield J.F."/>
        </authorList>
    </citation>
    <scope>NUCLEOTIDE SEQUENCE [LARGE SCALE GENOMIC DNA]</scope>
</reference>
<feature type="binding site" evidence="8">
    <location>
        <position position="150"/>
    </location>
    <ligand>
        <name>ATP</name>
        <dbReference type="ChEBI" id="CHEBI:30616"/>
    </ligand>
</feature>
<keyword evidence="3 8" id="KW-0235">DNA replication</keyword>
<dbReference type="GO" id="GO:0008289">
    <property type="term" value="F:lipid binding"/>
    <property type="evidence" value="ECO:0007669"/>
    <property type="project" value="UniProtKB-KW"/>
</dbReference>
<dbReference type="Pfam" id="PF00308">
    <property type="entry name" value="Bac_DnaA"/>
    <property type="match status" value="1"/>
</dbReference>
<dbReference type="InterPro" id="IPR013317">
    <property type="entry name" value="DnaA_dom"/>
</dbReference>
<keyword evidence="2 8" id="KW-0963">Cytoplasm</keyword>
<keyword evidence="7 8" id="KW-0238">DNA-binding</keyword>
<comment type="caution">
    <text evidence="8">Lacks conserved residue(s) required for the propagation of feature annotation.</text>
</comment>
<evidence type="ECO:0000256" key="3">
    <source>
        <dbReference type="ARBA" id="ARBA00022705"/>
    </source>
</evidence>
<comment type="subunit">
    <text evidence="8">Oligomerizes as a right-handed, spiral filament on DNA at oriC.</text>
</comment>
<evidence type="ECO:0000313" key="14">
    <source>
        <dbReference type="EMBL" id="OGK51103.1"/>
    </source>
</evidence>
<dbReference type="SUPFAM" id="SSF52540">
    <property type="entry name" value="P-loop containing nucleoside triphosphate hydrolases"/>
    <property type="match status" value="1"/>
</dbReference>
<proteinExistence type="inferred from homology"/>
<protein>
    <recommendedName>
        <fullName evidence="8 9">Chromosomal replication initiator protein DnaA</fullName>
    </recommendedName>
</protein>
<dbReference type="SUPFAM" id="SSF48295">
    <property type="entry name" value="TrpR-like"/>
    <property type="match status" value="1"/>
</dbReference>
<keyword evidence="6 8" id="KW-0446">Lipid-binding</keyword>
<feature type="binding site" evidence="8">
    <location>
        <position position="148"/>
    </location>
    <ligand>
        <name>ATP</name>
        <dbReference type="ChEBI" id="CHEBI:30616"/>
    </ligand>
</feature>
<dbReference type="InterPro" id="IPR027417">
    <property type="entry name" value="P-loop_NTPase"/>
</dbReference>
<dbReference type="NCBIfam" id="TIGR00362">
    <property type="entry name" value="DnaA"/>
    <property type="match status" value="1"/>
</dbReference>
<feature type="domain" description="AAA+ ATPase" evidence="12">
    <location>
        <begin position="137"/>
        <end position="271"/>
    </location>
</feature>
<dbReference type="GO" id="GO:0005886">
    <property type="term" value="C:plasma membrane"/>
    <property type="evidence" value="ECO:0007669"/>
    <property type="project" value="TreeGrafter"/>
</dbReference>
<feature type="region of interest" description="Domain I, interacts with DnaA modulators" evidence="8">
    <location>
        <begin position="1"/>
        <end position="87"/>
    </location>
</feature>
<dbReference type="PRINTS" id="PR00051">
    <property type="entry name" value="DNAA"/>
</dbReference>
<evidence type="ECO:0000256" key="7">
    <source>
        <dbReference type="ARBA" id="ARBA00023125"/>
    </source>
</evidence>
<dbReference type="InterPro" id="IPR020591">
    <property type="entry name" value="Chromosome_initiator_DnaA-like"/>
</dbReference>
<comment type="function">
    <text evidence="8 10">Plays an essential role in the initiation and regulation of chromosomal replication. ATP-DnaA binds to the origin of replication (oriC) to initiate formation of the DNA replication initiation complex once per cell cycle. Binds the DnaA box (a 9 base pair repeat at the origin) and separates the double-stranded (ds)DNA. Forms a right-handed helical filament on oriC DNA; dsDNA binds to the exterior of the filament while single-stranded (ss)DNA is stabiized in the filament's interior. The ATP-DnaA-oriC complex binds and stabilizes one strand of the AT-rich DNA unwinding element (DUE), permitting loading of DNA polymerase. After initiation quickly degrades to an ADP-DnaA complex that is not apt for DNA replication. Binds acidic phospholipids.</text>
</comment>
<dbReference type="GO" id="GO:0006270">
    <property type="term" value="P:DNA replication initiation"/>
    <property type="evidence" value="ECO:0007669"/>
    <property type="project" value="UniProtKB-UniRule"/>
</dbReference>
<dbReference type="PANTHER" id="PTHR30050:SF2">
    <property type="entry name" value="CHROMOSOMAL REPLICATION INITIATOR PROTEIN DNAA"/>
    <property type="match status" value="1"/>
</dbReference>
<dbReference type="Gene3D" id="1.10.8.60">
    <property type="match status" value="1"/>
</dbReference>
<dbReference type="CDD" id="cd00009">
    <property type="entry name" value="AAA"/>
    <property type="match status" value="1"/>
</dbReference>
<keyword evidence="5 8" id="KW-0067">ATP-binding</keyword>
<evidence type="ECO:0000256" key="1">
    <source>
        <dbReference type="ARBA" id="ARBA00006583"/>
    </source>
</evidence>
<dbReference type="EMBL" id="MGAQ01000005">
    <property type="protein sequence ID" value="OGK51103.1"/>
    <property type="molecule type" value="Genomic_DNA"/>
</dbReference>
<sequence>MLSTFWSGFLRFVEKNSKENPVIYSLLKQLRPIEMSEKHIVLSCDNPGFVFFLQKKIHFVEGYLFDHTKKRLRIEIVVKAQNKRQEPPLLRFEPTIEDVFKKAGLNGTFTFDNFAVSSSNQVAYAAAQAVSDSIGKAYNPLVLYGGVGVGKTHLAQAIAQKVLAKKPNKKVLFSPGDLFTNELIEGIREKNTPKFRRKYRQLNLLIVDDVQFIAGKNTVQEEFFHTFNAVISNGGQIVLTSDKPPHEIRKLEDRLRSRFAGGLTVDIQSPDFELRSAILLIKAREKNIDIDLETAKIIAEQVADSRALEGTLLSLYAKTLSNGGKINLEAVEDFFMNVVEQKNKRVSPHDIIKTICTYYDVRQSQLKSPNRAENIALPRQIAMYLLRKELGLKYDQIATLLKRKDHTTVLHGFEKIKSLLARNDIFKKEVDRIVNTL</sequence>
<evidence type="ECO:0000256" key="4">
    <source>
        <dbReference type="ARBA" id="ARBA00022741"/>
    </source>
</evidence>
<dbReference type="AlphaFoldDB" id="A0A1F7J681"/>
<dbReference type="GO" id="GO:0003688">
    <property type="term" value="F:DNA replication origin binding"/>
    <property type="evidence" value="ECO:0007669"/>
    <property type="project" value="UniProtKB-UniRule"/>
</dbReference>
<dbReference type="PANTHER" id="PTHR30050">
    <property type="entry name" value="CHROMOSOMAL REPLICATION INITIATOR PROTEIN DNAA"/>
    <property type="match status" value="1"/>
</dbReference>
<feature type="binding site" evidence="8">
    <location>
        <position position="151"/>
    </location>
    <ligand>
        <name>ATP</name>
        <dbReference type="ChEBI" id="CHEBI:30616"/>
    </ligand>
</feature>
<evidence type="ECO:0000256" key="8">
    <source>
        <dbReference type="HAMAP-Rule" id="MF_00377"/>
    </source>
</evidence>
<dbReference type="GO" id="GO:0006275">
    <property type="term" value="P:regulation of DNA replication"/>
    <property type="evidence" value="ECO:0007669"/>
    <property type="project" value="UniProtKB-UniRule"/>
</dbReference>
<dbReference type="InterPro" id="IPR013159">
    <property type="entry name" value="DnaA_C"/>
</dbReference>
<dbReference type="GO" id="GO:0005737">
    <property type="term" value="C:cytoplasm"/>
    <property type="evidence" value="ECO:0007669"/>
    <property type="project" value="UniProtKB-SubCell"/>
</dbReference>
<dbReference type="InterPro" id="IPR018312">
    <property type="entry name" value="Chromosome_initiator_DnaA_CS"/>
</dbReference>
<name>A0A1F7J681_9BACT</name>
<dbReference type="GO" id="GO:0005524">
    <property type="term" value="F:ATP binding"/>
    <property type="evidence" value="ECO:0007669"/>
    <property type="project" value="UniProtKB-UniRule"/>
</dbReference>
<dbReference type="InterPro" id="IPR003593">
    <property type="entry name" value="AAA+_ATPase"/>
</dbReference>
<dbReference type="HAMAP" id="MF_00377">
    <property type="entry name" value="DnaA_bact"/>
    <property type="match status" value="1"/>
</dbReference>
<comment type="subcellular location">
    <subcellularLocation>
        <location evidence="8">Cytoplasm</location>
    </subcellularLocation>
</comment>
<dbReference type="SMART" id="SM00382">
    <property type="entry name" value="AAA"/>
    <property type="match status" value="1"/>
</dbReference>
<comment type="domain">
    <text evidence="8">Domain I is involved in oligomerization and binding regulators, domain II is flexibile and of varying length in different bacteria, domain III forms the AAA+ region, while domain IV binds dsDNA.</text>
</comment>
<comment type="caution">
    <text evidence="14">The sequence shown here is derived from an EMBL/GenBank/DDBJ whole genome shotgun (WGS) entry which is preliminary data.</text>
</comment>
<organism evidence="14 15">
    <name type="scientific">Candidatus Roizmanbacteria bacterium RIFCSPLOWO2_01_FULL_40_42</name>
    <dbReference type="NCBI Taxonomy" id="1802066"/>
    <lineage>
        <taxon>Bacteria</taxon>
        <taxon>Candidatus Roizmaniibacteriota</taxon>
    </lineage>
</organism>